<reference evidence="2 3" key="1">
    <citation type="submission" date="2018-08" db="EMBL/GenBank/DDBJ databases">
        <title>Diversity &amp; Physiological Properties of Lignin-Decomposing Actinobacteria from Soil.</title>
        <authorList>
            <person name="Roh S.G."/>
            <person name="Kim S.B."/>
        </authorList>
    </citation>
    <scope>NUCLEOTIDE SEQUENCE [LARGE SCALE GENOMIC DNA]</scope>
    <source>
        <strain evidence="2 3">MMS17-GH009</strain>
    </source>
</reference>
<dbReference type="EMBL" id="QVIG01000001">
    <property type="protein sequence ID" value="RGD60952.1"/>
    <property type="molecule type" value="Genomic_DNA"/>
</dbReference>
<gene>
    <name evidence="2" type="ORF">DR950_27135</name>
</gene>
<evidence type="ECO:0000313" key="2">
    <source>
        <dbReference type="EMBL" id="RGD60952.1"/>
    </source>
</evidence>
<evidence type="ECO:0000259" key="1">
    <source>
        <dbReference type="Pfam" id="PF04149"/>
    </source>
</evidence>
<protein>
    <submittedName>
        <fullName evidence="2">DUF397 domain-containing protein</fullName>
    </submittedName>
</protein>
<accession>A0A372ZZR5</accession>
<dbReference type="InterPro" id="IPR007278">
    <property type="entry name" value="DUF397"/>
</dbReference>
<keyword evidence="3" id="KW-1185">Reference proteome</keyword>
<feature type="domain" description="DUF397" evidence="1">
    <location>
        <begin position="4"/>
        <end position="55"/>
    </location>
</feature>
<evidence type="ECO:0000313" key="3">
    <source>
        <dbReference type="Proteomes" id="UP000263377"/>
    </source>
</evidence>
<dbReference type="Pfam" id="PF04149">
    <property type="entry name" value="DUF397"/>
    <property type="match status" value="1"/>
</dbReference>
<proteinExistence type="predicted"/>
<dbReference type="RefSeq" id="WP_117489128.1">
    <property type="nucleotide sequence ID" value="NZ_QVIG01000001.1"/>
</dbReference>
<sequence>MKQLNWQKSSFSGTTTNCLEIASDSELIYLRESDDPTTVVTTTPTKLAAWLHSAKAGEFDHITINS</sequence>
<dbReference type="Proteomes" id="UP000263377">
    <property type="component" value="Unassembled WGS sequence"/>
</dbReference>
<dbReference type="AlphaFoldDB" id="A0A372ZZR5"/>
<name>A0A372ZZR5_9ACTN</name>
<comment type="caution">
    <text evidence="2">The sequence shown here is derived from an EMBL/GenBank/DDBJ whole genome shotgun (WGS) entry which is preliminary data.</text>
</comment>
<organism evidence="2 3">
    <name type="scientific">Kitasatospora xanthocidica</name>
    <dbReference type="NCBI Taxonomy" id="83382"/>
    <lineage>
        <taxon>Bacteria</taxon>
        <taxon>Bacillati</taxon>
        <taxon>Actinomycetota</taxon>
        <taxon>Actinomycetes</taxon>
        <taxon>Kitasatosporales</taxon>
        <taxon>Streptomycetaceae</taxon>
        <taxon>Kitasatospora</taxon>
    </lineage>
</organism>